<evidence type="ECO:0000256" key="4">
    <source>
        <dbReference type="ARBA" id="ARBA00023125"/>
    </source>
</evidence>
<evidence type="ECO:0000256" key="8">
    <source>
        <dbReference type="ARBA" id="ARBA00024343"/>
    </source>
</evidence>
<dbReference type="InterPro" id="IPR051758">
    <property type="entry name" value="ERF/AP2-like"/>
</dbReference>
<evidence type="ECO:0000313" key="11">
    <source>
        <dbReference type="Proteomes" id="UP001515500"/>
    </source>
</evidence>
<dbReference type="InterPro" id="IPR016177">
    <property type="entry name" value="DNA-bd_dom_sf"/>
</dbReference>
<evidence type="ECO:0000256" key="9">
    <source>
        <dbReference type="SAM" id="MobiDB-lite"/>
    </source>
</evidence>
<dbReference type="AlphaFoldDB" id="A0AB40BC34"/>
<evidence type="ECO:0000256" key="2">
    <source>
        <dbReference type="ARBA" id="ARBA00022745"/>
    </source>
</evidence>
<dbReference type="RefSeq" id="XP_039124867.1">
    <property type="nucleotide sequence ID" value="XM_039268933.1"/>
</dbReference>
<name>A0AB40BC34_DIOCR</name>
<dbReference type="FunFam" id="3.30.730.10:FF:000001">
    <property type="entry name" value="Ethylene-responsive transcription factor 2"/>
    <property type="match status" value="1"/>
</dbReference>
<dbReference type="PANTHER" id="PTHR31657">
    <property type="entry name" value="ETHYLENE-RESPONSIVE TRANSCRIPTION FACTOR ERF061"/>
    <property type="match status" value="1"/>
</dbReference>
<sequence>MEAMDPLMASSPLSISHQNLIFGSQIQWQPQLQHQHLVSMQMGQRVGFLGPRQQPMKHTGSSLKPGKLYRGVRQRHWGKWVAEIRLPRSRTRLWLGTYDTAENAALAYDNASFKLRGDNAKLNFPKLQNNAALLGSFLHASVNAKLQAICQRMNNSDKSDNSVQAVDSVVTPGESKEESKTESSSSGTDIDCCSLESSSSAPKMEHLDFTEAPWDESVKLCKYPSLEIDWDSLLL</sequence>
<dbReference type="GeneID" id="120261172"/>
<evidence type="ECO:0000256" key="5">
    <source>
        <dbReference type="ARBA" id="ARBA00023159"/>
    </source>
</evidence>
<evidence type="ECO:0000256" key="6">
    <source>
        <dbReference type="ARBA" id="ARBA00023163"/>
    </source>
</evidence>
<keyword evidence="11" id="KW-1185">Reference proteome</keyword>
<proteinExistence type="inferred from homology"/>
<keyword evidence="5" id="KW-0010">Activator</keyword>
<protein>
    <submittedName>
        <fullName evidence="12">Ethylene-responsive transcription factor RAP2-4-like isoform X1</fullName>
    </submittedName>
</protein>
<evidence type="ECO:0000256" key="3">
    <source>
        <dbReference type="ARBA" id="ARBA00023015"/>
    </source>
</evidence>
<evidence type="ECO:0000259" key="10">
    <source>
        <dbReference type="PROSITE" id="PS51032"/>
    </source>
</evidence>
<dbReference type="Pfam" id="PF00847">
    <property type="entry name" value="AP2"/>
    <property type="match status" value="1"/>
</dbReference>
<gene>
    <name evidence="12" type="primary">LOC120261172</name>
</gene>
<organism evidence="11 12">
    <name type="scientific">Dioscorea cayennensis subsp. rotundata</name>
    <name type="common">White Guinea yam</name>
    <name type="synonym">Dioscorea rotundata</name>
    <dbReference type="NCBI Taxonomy" id="55577"/>
    <lineage>
        <taxon>Eukaryota</taxon>
        <taxon>Viridiplantae</taxon>
        <taxon>Streptophyta</taxon>
        <taxon>Embryophyta</taxon>
        <taxon>Tracheophyta</taxon>
        <taxon>Spermatophyta</taxon>
        <taxon>Magnoliopsida</taxon>
        <taxon>Liliopsida</taxon>
        <taxon>Dioscoreales</taxon>
        <taxon>Dioscoreaceae</taxon>
        <taxon>Dioscorea</taxon>
    </lineage>
</organism>
<evidence type="ECO:0000313" key="12">
    <source>
        <dbReference type="RefSeq" id="XP_039124867.1"/>
    </source>
</evidence>
<dbReference type="PROSITE" id="PS51032">
    <property type="entry name" value="AP2_ERF"/>
    <property type="match status" value="1"/>
</dbReference>
<dbReference type="Proteomes" id="UP001515500">
    <property type="component" value="Chromosome 5"/>
</dbReference>
<dbReference type="CDD" id="cd00018">
    <property type="entry name" value="AP2"/>
    <property type="match status" value="1"/>
</dbReference>
<dbReference type="GO" id="GO:0005634">
    <property type="term" value="C:nucleus"/>
    <property type="evidence" value="ECO:0007669"/>
    <property type="project" value="UniProtKB-SubCell"/>
</dbReference>
<reference evidence="12" key="1">
    <citation type="submission" date="2025-08" db="UniProtKB">
        <authorList>
            <consortium name="RefSeq"/>
        </authorList>
    </citation>
    <scope>IDENTIFICATION</scope>
</reference>
<keyword evidence="7" id="KW-0539">Nucleus</keyword>
<dbReference type="GO" id="GO:0009873">
    <property type="term" value="P:ethylene-activated signaling pathway"/>
    <property type="evidence" value="ECO:0007669"/>
    <property type="project" value="UniProtKB-KW"/>
</dbReference>
<dbReference type="PANTHER" id="PTHR31657:SF73">
    <property type="entry name" value="OS02G0752800 PROTEIN"/>
    <property type="match status" value="1"/>
</dbReference>
<keyword evidence="6" id="KW-0804">Transcription</keyword>
<feature type="domain" description="AP2/ERF" evidence="10">
    <location>
        <begin position="68"/>
        <end position="125"/>
    </location>
</feature>
<dbReference type="InterPro" id="IPR001471">
    <property type="entry name" value="AP2/ERF_dom"/>
</dbReference>
<dbReference type="PRINTS" id="PR00367">
    <property type="entry name" value="ETHRSPELEMNT"/>
</dbReference>
<evidence type="ECO:0000256" key="1">
    <source>
        <dbReference type="ARBA" id="ARBA00004123"/>
    </source>
</evidence>
<feature type="region of interest" description="Disordered" evidence="9">
    <location>
        <begin position="156"/>
        <end position="205"/>
    </location>
</feature>
<comment type="subcellular location">
    <subcellularLocation>
        <location evidence="1">Nucleus</location>
    </subcellularLocation>
</comment>
<keyword evidence="2" id="KW-0936">Ethylene signaling pathway</keyword>
<dbReference type="Gene3D" id="3.30.730.10">
    <property type="entry name" value="AP2/ERF domain"/>
    <property type="match status" value="1"/>
</dbReference>
<comment type="similarity">
    <text evidence="8">Belongs to the AP2/ERF transcription factor family. ERF subfamily.</text>
</comment>
<dbReference type="InterPro" id="IPR036955">
    <property type="entry name" value="AP2/ERF_dom_sf"/>
</dbReference>
<keyword evidence="3" id="KW-0805">Transcription regulation</keyword>
<accession>A0AB40BC34</accession>
<dbReference type="SUPFAM" id="SSF54171">
    <property type="entry name" value="DNA-binding domain"/>
    <property type="match status" value="1"/>
</dbReference>
<dbReference type="SMART" id="SM00380">
    <property type="entry name" value="AP2"/>
    <property type="match status" value="1"/>
</dbReference>
<dbReference type="GO" id="GO:0000976">
    <property type="term" value="F:transcription cis-regulatory region binding"/>
    <property type="evidence" value="ECO:0007669"/>
    <property type="project" value="UniProtKB-ARBA"/>
</dbReference>
<evidence type="ECO:0000256" key="7">
    <source>
        <dbReference type="ARBA" id="ARBA00023242"/>
    </source>
</evidence>
<keyword evidence="4" id="KW-0238">DNA-binding</keyword>
<dbReference type="GO" id="GO:0003700">
    <property type="term" value="F:DNA-binding transcription factor activity"/>
    <property type="evidence" value="ECO:0007669"/>
    <property type="project" value="InterPro"/>
</dbReference>